<organism evidence="1 2">
    <name type="scientific">Olea europaea subsp. europaea</name>
    <dbReference type="NCBI Taxonomy" id="158383"/>
    <lineage>
        <taxon>Eukaryota</taxon>
        <taxon>Viridiplantae</taxon>
        <taxon>Streptophyta</taxon>
        <taxon>Embryophyta</taxon>
        <taxon>Tracheophyta</taxon>
        <taxon>Spermatophyta</taxon>
        <taxon>Magnoliopsida</taxon>
        <taxon>eudicotyledons</taxon>
        <taxon>Gunneridae</taxon>
        <taxon>Pentapetalae</taxon>
        <taxon>asterids</taxon>
        <taxon>lamiids</taxon>
        <taxon>Lamiales</taxon>
        <taxon>Oleaceae</taxon>
        <taxon>Oleeae</taxon>
        <taxon>Olea</taxon>
    </lineage>
</organism>
<comment type="caution">
    <text evidence="1">The sequence shown here is derived from an EMBL/GenBank/DDBJ whole genome shotgun (WGS) entry which is preliminary data.</text>
</comment>
<dbReference type="PANTHER" id="PTHR35317">
    <property type="entry name" value="OS04G0629600 PROTEIN"/>
    <property type="match status" value="1"/>
</dbReference>
<gene>
    <name evidence="1" type="ORF">OLEA9_A014358</name>
</gene>
<evidence type="ECO:0000313" key="1">
    <source>
        <dbReference type="EMBL" id="CAA2980189.1"/>
    </source>
</evidence>
<dbReference type="Pfam" id="PF14223">
    <property type="entry name" value="Retrotran_gag_2"/>
    <property type="match status" value="1"/>
</dbReference>
<sequence>MASVVYNVSSLSNQLSAIETLTGNNYVRWKRNVEIALDFLGLNFAMEKKLENPTDKSIVEYVAEHEKWKRANKLCLKIIKRSISDSILGAIPDNENAKSFMDAIGEKIIESDKAETGDLMDKFMSMKYDGTNGVREHVMKMIHISSKLKALDIPIAEPFLVYHVLNSLSSKFNQLKVAYNAQRDEWNLNDLIAVCAQEEYRMRCETVETVQLAFQPSQDKGPSHNHKPMFCKGNKSHRSQQNKNLSSPKAVIKKNDQCKFYKKKGHWQKDCFKFKTWLEKKKSLQGFISKWRPSENEVSLSVANGFQVKVEFIGVVKLTLESGFYLVLENTVYVDETEFNFYTKT</sequence>
<dbReference type="PANTHER" id="PTHR35317:SF32">
    <property type="entry name" value="DUF4219 DOMAIN-CONTAINING PROTEIN"/>
    <property type="match status" value="1"/>
</dbReference>
<proteinExistence type="predicted"/>
<dbReference type="OrthoDB" id="1929566at2759"/>
<dbReference type="EMBL" id="CACTIH010003642">
    <property type="protein sequence ID" value="CAA2980189.1"/>
    <property type="molecule type" value="Genomic_DNA"/>
</dbReference>
<name>A0A8S0RKE0_OLEEU</name>
<dbReference type="AlphaFoldDB" id="A0A8S0RKE0"/>
<protein>
    <submittedName>
        <fullName evidence="1">UBN2 domain-containing, partial</fullName>
    </submittedName>
</protein>
<evidence type="ECO:0000313" key="2">
    <source>
        <dbReference type="Proteomes" id="UP000594638"/>
    </source>
</evidence>
<keyword evidence="2" id="KW-1185">Reference proteome</keyword>
<reference evidence="1 2" key="1">
    <citation type="submission" date="2019-12" db="EMBL/GenBank/DDBJ databases">
        <authorList>
            <person name="Alioto T."/>
            <person name="Alioto T."/>
            <person name="Gomez Garrido J."/>
        </authorList>
    </citation>
    <scope>NUCLEOTIDE SEQUENCE [LARGE SCALE GENOMIC DNA]</scope>
</reference>
<accession>A0A8S0RKE0</accession>
<dbReference type="Gramene" id="OE9A014358T1">
    <property type="protein sequence ID" value="OE9A014358C1"/>
    <property type="gene ID" value="OE9A014358"/>
</dbReference>
<dbReference type="Proteomes" id="UP000594638">
    <property type="component" value="Unassembled WGS sequence"/>
</dbReference>